<gene>
    <name evidence="2" type="ORF">GE300_06710</name>
</gene>
<accession>A0A6L5YZH5</accession>
<feature type="compositionally biased region" description="Polar residues" evidence="1">
    <location>
        <begin position="1"/>
        <end position="13"/>
    </location>
</feature>
<name>A0A6L5YZH5_9RHOB</name>
<dbReference type="Gene3D" id="2.160.20.160">
    <property type="match status" value="2"/>
</dbReference>
<dbReference type="Gene3D" id="2.150.10.10">
    <property type="entry name" value="Serralysin-like metalloprotease, C-terminal"/>
    <property type="match status" value="2"/>
</dbReference>
<sequence length="745" mass="75887">MTLNADGSFTYDPNGQFEDLDPGQRINDGAVYTISDPSGLRAFGTLVVTVEGAFERQDGTDGNDVLTVRPRDLQVIQVFDGGPGIDSVDFSQILEDVAVDGAGEATGPGIRRLFFDAERVLGGFGNDTMTVVERGRQVVQQFDGGAGSDSVDFGGVSGGVVVRGHGLAVGSGIAPLAFDAERVAGSGQDDTLTVVARGRQVVQQFDGGGGDDSVDFSEVAGGVVVRGQGSAVGSGIAPLSFDAEKAVGSLDDDTLVVASRGRQVVQQFDGGDGIDTVTFSSIASSVAVGGQGLATGSDIAPLTFNGERVEGSAQDDTLTVVARGRQVVQQFDGGNGFDTVDFGGVSGGVVVRGQGSAVGSGIAPLGFDAERIEGSAQDDTLTVVARGRQVVQRFDGGDGVDSVDFSEAPGGVVVRGQGTAVGSGIAPLRFDAEMVVGSLDDDTLVVASRGRQVVREFDGGDGSDGVDFGGVSGGVLVRGQGTAVGNGIAPLRFDAERVEGSAQDDTLTVVARGRQVVREFDGGDGIDTVAIARAVAHVVNLSTGSVQSGDSIVRLSGVEAAMGNAGDDRLIGDRVGNQLVGAGGDDILRGRAGGDVIAGDENASEAVPASAAATGLGKSAGAEDAAFGDDRVIGGRGDDDLWGDSAQPSHCQLGGADRFVFRPGDGKDVVHDFEQGRDLVVLRGFTQAARADPEFRVGLQAEPPLDFDGLDIEEEAGNSIIRFDGNNSITLRGVVGLAETDFLFF</sequence>
<dbReference type="SUPFAM" id="SSF51120">
    <property type="entry name" value="beta-Roll"/>
    <property type="match status" value="1"/>
</dbReference>
<organism evidence="2 3">
    <name type="scientific">Halovulum marinum</name>
    <dbReference type="NCBI Taxonomy" id="2662447"/>
    <lineage>
        <taxon>Bacteria</taxon>
        <taxon>Pseudomonadati</taxon>
        <taxon>Pseudomonadota</taxon>
        <taxon>Alphaproteobacteria</taxon>
        <taxon>Rhodobacterales</taxon>
        <taxon>Paracoccaceae</taxon>
        <taxon>Halovulum</taxon>
    </lineage>
</organism>
<proteinExistence type="predicted"/>
<protein>
    <recommendedName>
        <fullName evidence="4">Hemolysin type calcium-binding protein</fullName>
    </recommendedName>
</protein>
<feature type="region of interest" description="Disordered" evidence="1">
    <location>
        <begin position="1"/>
        <end position="22"/>
    </location>
</feature>
<evidence type="ECO:0000313" key="2">
    <source>
        <dbReference type="EMBL" id="MSU89310.1"/>
    </source>
</evidence>
<dbReference type="InterPro" id="IPR011049">
    <property type="entry name" value="Serralysin-like_metalloprot_C"/>
</dbReference>
<comment type="caution">
    <text evidence="2">The sequence shown here is derived from an EMBL/GenBank/DDBJ whole genome shotgun (WGS) entry which is preliminary data.</text>
</comment>
<dbReference type="Proteomes" id="UP000474957">
    <property type="component" value="Unassembled WGS sequence"/>
</dbReference>
<evidence type="ECO:0000256" key="1">
    <source>
        <dbReference type="SAM" id="MobiDB-lite"/>
    </source>
</evidence>
<dbReference type="EMBL" id="WIND01000003">
    <property type="protein sequence ID" value="MSU89310.1"/>
    <property type="molecule type" value="Genomic_DNA"/>
</dbReference>
<evidence type="ECO:0008006" key="4">
    <source>
        <dbReference type="Google" id="ProtNLM"/>
    </source>
</evidence>
<dbReference type="PRINTS" id="PR00313">
    <property type="entry name" value="CABNDNGRPT"/>
</dbReference>
<dbReference type="AlphaFoldDB" id="A0A6L5YZH5"/>
<dbReference type="RefSeq" id="WP_154445791.1">
    <property type="nucleotide sequence ID" value="NZ_WIND01000003.1"/>
</dbReference>
<keyword evidence="3" id="KW-1185">Reference proteome</keyword>
<evidence type="ECO:0000313" key="3">
    <source>
        <dbReference type="Proteomes" id="UP000474957"/>
    </source>
</evidence>
<reference evidence="2 3" key="1">
    <citation type="submission" date="2019-10" db="EMBL/GenBank/DDBJ databases">
        <title>Cognatihalovulum marinum gen. nov. sp. nov., a new member of the family Rhodobacteraceae isolated from deep seawater of the Northwest Indian Ocean.</title>
        <authorList>
            <person name="Ruan C."/>
            <person name="Wang J."/>
            <person name="Zheng X."/>
            <person name="Song L."/>
            <person name="Zhu Y."/>
            <person name="Huang Y."/>
            <person name="Lu Z."/>
            <person name="Du W."/>
            <person name="Huang L."/>
            <person name="Dai X."/>
        </authorList>
    </citation>
    <scope>NUCLEOTIDE SEQUENCE [LARGE SCALE GENOMIC DNA]</scope>
    <source>
        <strain evidence="2 3">2CG4</strain>
    </source>
</reference>